<dbReference type="HAMAP" id="MF_01480">
    <property type="entry name" value="Cas9"/>
    <property type="match status" value="1"/>
</dbReference>
<protein>
    <recommendedName>
        <fullName evidence="12">CRISPR-associated endonuclease Cas9</fullName>
        <ecNumber evidence="12">3.1.-.-</ecNumber>
    </recommendedName>
</protein>
<keyword evidence="10" id="KW-0464">Manganese</keyword>
<feature type="binding site" evidence="12">
    <location>
        <position position="665"/>
    </location>
    <ligand>
        <name>Mg(2+)</name>
        <dbReference type="ChEBI" id="CHEBI:18420"/>
        <label>1</label>
    </ligand>
</feature>
<dbReference type="Proteomes" id="UP000825381">
    <property type="component" value="Chromosome"/>
</dbReference>
<dbReference type="PROSITE" id="PS51749">
    <property type="entry name" value="HNH_CAS9"/>
    <property type="match status" value="1"/>
</dbReference>
<gene>
    <name evidence="12 14" type="primary">cas9</name>
    <name evidence="14" type="ORF">K1I41_12100</name>
</gene>
<comment type="similarity">
    <text evidence="12">Belongs to the CRISPR-associated Cas9 family.</text>
</comment>
<keyword evidence="5 12" id="KW-0378">Hydrolase</keyword>
<dbReference type="InterPro" id="IPR003615">
    <property type="entry name" value="HNH_nuc"/>
</dbReference>
<keyword evidence="7 12" id="KW-0694">RNA-binding</keyword>
<organism evidence="14 15">
    <name type="scientific">Flavobacterium litorale</name>
    <dbReference type="NCBI Taxonomy" id="2856519"/>
    <lineage>
        <taxon>Bacteria</taxon>
        <taxon>Pseudomonadati</taxon>
        <taxon>Bacteroidota</taxon>
        <taxon>Flavobacteriia</taxon>
        <taxon>Flavobacteriales</taxon>
        <taxon>Flavobacteriaceae</taxon>
        <taxon>Flavobacterium</taxon>
    </lineage>
</organism>
<feature type="binding site" evidence="12">
    <location>
        <position position="8"/>
    </location>
    <ligand>
        <name>Mg(2+)</name>
        <dbReference type="ChEBI" id="CHEBI:18420"/>
        <label>2</label>
    </ligand>
</feature>
<sequence length="1349" mass="156984">MKKILGLDLGSASIGWAFVHEDDIDKKSEIINTGVRIVPLTTEEESDFKKGNTISINADRTLKRGARRNLQRFKLRREALLEIFKEAGFIPQDYHYAEDGENTTFSTYELRAKAATEMISKEELVKVLLMINKKRGYKSSRKAKSEEEGQAIDGMAIAKELYTKNITPGQWVYTSLSEGGKYIPDFYRSDLISEFEKIVRFQNQFYPEIFNDKLLEVIKVEKSKVSDYFKTLHIELAENKGNYQEKRLQQYEWRANAVKQELTPQETAYILTEIKKQINNSSGYLGAISDRSKELYFDSLTVGQYLYQQLKENSHNSLKNQVFYRQDYMDEFDKIWKIQSKHHKELTEALRKEVRDITIFYQRRLKSQKHLISHCEFEKQHRVIPKSSPLFQEFRIWQNINAIVIKNTETKETLLLDEDAKDSLSEALNFKDNLTDLQLLKFFNLDKRVHEVNFKKIEGNRTNTALYKAFEAILRQEGQDALDFSKMDAEDIKSTTALLFKDLNIDTHIIDFNAELQGNDFDKQPYYQLWHLLYSAEDDAKLKDTLQEKFGFKPEHTHHIANVDLQADYGNLSAKAIKKILPELKDGHMYDKACDMAGYNHSSSLTKEENENRPLKEKLELLKKNSLRNPVVEKILNQMINLVNAIIADPTMGTPNDIRVELARELKANSEQRGEMTRAINKATKEHEEIRKLLKSEFGIPRVTRNDIIRYKLWKETNGISIYTGKCIEASKLFTKEYDIEHIIPKSRLFDDSFSNKTLCERQFNIDKANRTAFSICQEKHSEFEFEQYQKRVNELFTSGKIKYTKYKKLLMADNEIPEGFIERQLRESQYIAKKAKELLQEVSRNVTPTIGSITDRLREDWELIEVMKELNWDKYHKLGLTREETGKGGERLRKINDWTKRNDHRHHAMDALTVAFTKPQYINYLNNLNARDRDGKKINSILGIEEKYLEYKKGKLKFKSPIPNFREEAKKHLENIIVSYKAKNKVVTKNKNITKTAKGTNSKIQLTPRGQLHKETVYGKIVQYNKKQVKVNAGFTADVIKQVVNAAYKDALLTRLEANDGDPKKAFTGKNSLTKNPVYLNNNTQVVPDKVEISSPIEVYTIRKEVTPDNFKDERSINKVIDAKVRELLLNRLREYGDAKKAFSNLTENPICLNREENITVKRVTISGVSNVEALHTKKDHNGNEILDNKGKPIPTDFVSTGNNHHVAIYRDDRGNLQEEVVSFYEAVIRKNLGLPIIDKNHKNGWEFLFTMKQNEFFVFPNTETGFDPETIDLLDPKNRELISPNLFRVQKIATKNYYFRHHLETTVEDKKELKNITYKPIQSLKPIEPIIKVRVNHLGHIVQVGEY</sequence>
<evidence type="ECO:0000256" key="9">
    <source>
        <dbReference type="ARBA" id="ARBA00023125"/>
    </source>
</evidence>
<accession>A0ABX8V5Z3</accession>
<reference evidence="14 15" key="1">
    <citation type="submission" date="2021-07" db="EMBL/GenBank/DDBJ databases">
        <title>Flavobacterium WSW3-B6 sp.nov, isolated from seaweed.</title>
        <authorList>
            <person name="Muhammad N."/>
            <person name="Ho H."/>
            <person name="Lee Y.-J."/>
            <person name="Nguyen T."/>
            <person name="Ho J."/>
            <person name="Kim S.-G."/>
        </authorList>
    </citation>
    <scope>NUCLEOTIDE SEQUENCE [LARGE SCALE GENOMIC DNA]</scope>
    <source>
        <strain evidence="14 15">WSW3-B6</strain>
    </source>
</reference>
<comment type="cofactor">
    <cofactor evidence="1 12">
        <name>Mg(2+)</name>
        <dbReference type="ChEBI" id="CHEBI:18420"/>
    </cofactor>
</comment>
<feature type="binding site" evidence="12">
    <location>
        <position position="908"/>
    </location>
    <ligand>
        <name>Mg(2+)</name>
        <dbReference type="ChEBI" id="CHEBI:18420"/>
        <label>2</label>
    </ligand>
</feature>
<dbReference type="InterPro" id="IPR028629">
    <property type="entry name" value="Cas9"/>
</dbReference>
<evidence type="ECO:0000256" key="5">
    <source>
        <dbReference type="ARBA" id="ARBA00022801"/>
    </source>
</evidence>
<proteinExistence type="inferred from homology"/>
<evidence type="ECO:0000256" key="1">
    <source>
        <dbReference type="ARBA" id="ARBA00001946"/>
    </source>
</evidence>
<feature type="active site" description="Proton acceptor for HNH nuclease domain" evidence="12">
    <location>
        <position position="742"/>
    </location>
</feature>
<feature type="domain" description="HNH Cas9-type" evidence="13">
    <location>
        <begin position="669"/>
        <end position="826"/>
    </location>
</feature>
<keyword evidence="9 12" id="KW-0238">DNA-binding</keyword>
<dbReference type="InterPro" id="IPR041383">
    <property type="entry name" value="RuvC_III"/>
</dbReference>
<evidence type="ECO:0000256" key="8">
    <source>
        <dbReference type="ARBA" id="ARBA00023118"/>
    </source>
</evidence>
<evidence type="ECO:0000313" key="15">
    <source>
        <dbReference type="Proteomes" id="UP000825381"/>
    </source>
</evidence>
<evidence type="ECO:0000259" key="13">
    <source>
        <dbReference type="PROSITE" id="PS51749"/>
    </source>
</evidence>
<dbReference type="EC" id="3.1.-.-" evidence="12"/>
<dbReference type="Gene3D" id="3.30.420.10">
    <property type="entry name" value="Ribonuclease H-like superfamily/Ribonuclease H"/>
    <property type="match status" value="3"/>
</dbReference>
<feature type="binding site" evidence="12">
    <location>
        <position position="8"/>
    </location>
    <ligand>
        <name>Mg(2+)</name>
        <dbReference type="ChEBI" id="CHEBI:18420"/>
        <label>1</label>
    </ligand>
</feature>
<keyword evidence="8 12" id="KW-0051">Antiviral defense</keyword>
<feature type="binding site" evidence="12">
    <location>
        <position position="661"/>
    </location>
    <ligand>
        <name>Mg(2+)</name>
        <dbReference type="ChEBI" id="CHEBI:18420"/>
        <label>1</label>
    </ligand>
</feature>
<dbReference type="InterPro" id="IPR033114">
    <property type="entry name" value="HNH_CAS9"/>
</dbReference>
<evidence type="ECO:0000256" key="6">
    <source>
        <dbReference type="ARBA" id="ARBA00022842"/>
    </source>
</evidence>
<evidence type="ECO:0000256" key="2">
    <source>
        <dbReference type="ARBA" id="ARBA00022722"/>
    </source>
</evidence>
<dbReference type="InterPro" id="IPR036397">
    <property type="entry name" value="RNaseH_sf"/>
</dbReference>
<dbReference type="EMBL" id="CP080429">
    <property type="protein sequence ID" value="QYJ68251.1"/>
    <property type="molecule type" value="Genomic_DNA"/>
</dbReference>
<comment type="domain">
    <text evidence="12">Has 2 endonuclease domains. The discontinuous RuvC-like domain cleaves the target DNA noncomplementary to crRNA while the HNH nuclease domain cleaves the target DNA complementary to crRNA.</text>
</comment>
<keyword evidence="6 12" id="KW-0460">Magnesium</keyword>
<comment type="subunit">
    <text evidence="11 12">Monomer. Binds crRNA and tracrRNA.</text>
</comment>
<keyword evidence="4 12" id="KW-0255">Endonuclease</keyword>
<dbReference type="NCBIfam" id="TIGR01865">
    <property type="entry name" value="cas_Csn1"/>
    <property type="match status" value="1"/>
</dbReference>
<evidence type="ECO:0000256" key="4">
    <source>
        <dbReference type="ARBA" id="ARBA00022759"/>
    </source>
</evidence>
<feature type="binding site" evidence="12">
    <location>
        <position position="665"/>
    </location>
    <ligand>
        <name>Mg(2+)</name>
        <dbReference type="ChEBI" id="CHEBI:18420"/>
        <label>2</label>
    </ligand>
</feature>
<evidence type="ECO:0000256" key="10">
    <source>
        <dbReference type="ARBA" id="ARBA00023211"/>
    </source>
</evidence>
<dbReference type="GO" id="GO:0004519">
    <property type="term" value="F:endonuclease activity"/>
    <property type="evidence" value="ECO:0007669"/>
    <property type="project" value="UniProtKB-KW"/>
</dbReference>
<keyword evidence="2 12" id="KW-0540">Nuclease</keyword>
<dbReference type="Pfam" id="PF13395">
    <property type="entry name" value="HNH_4"/>
    <property type="match status" value="1"/>
</dbReference>
<keyword evidence="3 12" id="KW-0479">Metal-binding</keyword>
<name>A0ABX8V5Z3_9FLAO</name>
<dbReference type="RefSeq" id="WP_220640594.1">
    <property type="nucleotide sequence ID" value="NZ_CP080429.1"/>
</dbReference>
<evidence type="ECO:0000256" key="7">
    <source>
        <dbReference type="ARBA" id="ARBA00022884"/>
    </source>
</evidence>
<comment type="function">
    <text evidence="12">CRISPR (clustered regularly interspaced short palindromic repeat) is an adaptive immune system that provides protection against mobile genetic elements (viruses, transposable elements and conjugative plasmids). CRISPR clusters contain spacers, sequences complementary to antecedent mobile elements, and target invading nucleic acids. CRISPR clusters are transcribed and processed into CRISPR RNA (crRNA). In type II CRISPR systems correct processing of pre-crRNA requires a trans-encoded small RNA (tracrRNA), endogenous ribonuclease 3 (rnc) and this protein. The tracrRNA serves as a guide for ribonuclease 3-aided processing of pre-crRNA. Subsequently Cas9/crRNA/tracrRNA endonucleolytically cleaves linear or circular dsDNA target complementary to the spacer; Cas9 is inactive in the absence of the 2 guide RNAs (gRNA). Cas9 recognizes the protospacer adjacent motif (PAM) in the CRISPR repeat sequences to help distinguish self versus nonself, as targets within the bacterial CRISPR locus do not have PAMs. PAM recognition is also required for catalytic activity.</text>
</comment>
<dbReference type="Pfam" id="PF18541">
    <property type="entry name" value="RuvC_III"/>
    <property type="match status" value="1"/>
</dbReference>
<feature type="active site" description="For RuvC-like nuclease domain" evidence="12">
    <location>
        <position position="8"/>
    </location>
</feature>
<keyword evidence="15" id="KW-1185">Reference proteome</keyword>
<evidence type="ECO:0000256" key="11">
    <source>
        <dbReference type="ARBA" id="ARBA00046380"/>
    </source>
</evidence>
<evidence type="ECO:0000313" key="14">
    <source>
        <dbReference type="EMBL" id="QYJ68251.1"/>
    </source>
</evidence>
<evidence type="ECO:0000256" key="12">
    <source>
        <dbReference type="HAMAP-Rule" id="MF_01480"/>
    </source>
</evidence>
<evidence type="ECO:0000256" key="3">
    <source>
        <dbReference type="ARBA" id="ARBA00022723"/>
    </source>
</evidence>